<protein>
    <submittedName>
        <fullName evidence="3">Peptidoglycan/LPS O-acetylase OafA/YrhL</fullName>
    </submittedName>
</protein>
<feature type="transmembrane region" description="Helical" evidence="1">
    <location>
        <begin position="161"/>
        <end position="179"/>
    </location>
</feature>
<reference evidence="3 4" key="1">
    <citation type="submission" date="2018-03" db="EMBL/GenBank/DDBJ databases">
        <title>Genomic Encyclopedia of Archaeal and Bacterial Type Strains, Phase II (KMG-II): from individual species to whole genera.</title>
        <authorList>
            <person name="Goeker M."/>
        </authorList>
    </citation>
    <scope>NUCLEOTIDE SEQUENCE [LARGE SCALE GENOMIC DNA]</scope>
    <source>
        <strain evidence="3 4">DSM 44720</strain>
    </source>
</reference>
<evidence type="ECO:0000313" key="3">
    <source>
        <dbReference type="EMBL" id="PRY39555.1"/>
    </source>
</evidence>
<keyword evidence="4" id="KW-1185">Reference proteome</keyword>
<dbReference type="GO" id="GO:0009103">
    <property type="term" value="P:lipopolysaccharide biosynthetic process"/>
    <property type="evidence" value="ECO:0007669"/>
    <property type="project" value="TreeGrafter"/>
</dbReference>
<evidence type="ECO:0000256" key="1">
    <source>
        <dbReference type="SAM" id="Phobius"/>
    </source>
</evidence>
<dbReference type="GO" id="GO:0016020">
    <property type="term" value="C:membrane"/>
    <property type="evidence" value="ECO:0007669"/>
    <property type="project" value="TreeGrafter"/>
</dbReference>
<evidence type="ECO:0000313" key="4">
    <source>
        <dbReference type="Proteomes" id="UP000239494"/>
    </source>
</evidence>
<dbReference type="Proteomes" id="UP000239494">
    <property type="component" value="Unassembled WGS sequence"/>
</dbReference>
<feature type="domain" description="Acyltransferase 3" evidence="2">
    <location>
        <begin position="16"/>
        <end position="305"/>
    </location>
</feature>
<name>A0A2T0T1K0_9PSEU</name>
<comment type="caution">
    <text evidence="3">The sequence shown here is derived from an EMBL/GenBank/DDBJ whole genome shotgun (WGS) entry which is preliminary data.</text>
</comment>
<feature type="transmembrane region" description="Helical" evidence="1">
    <location>
        <begin position="42"/>
        <end position="63"/>
    </location>
</feature>
<organism evidence="3 4">
    <name type="scientific">Umezawaea tangerina</name>
    <dbReference type="NCBI Taxonomy" id="84725"/>
    <lineage>
        <taxon>Bacteria</taxon>
        <taxon>Bacillati</taxon>
        <taxon>Actinomycetota</taxon>
        <taxon>Actinomycetes</taxon>
        <taxon>Pseudonocardiales</taxon>
        <taxon>Pseudonocardiaceae</taxon>
        <taxon>Umezawaea</taxon>
    </lineage>
</organism>
<dbReference type="Pfam" id="PF01757">
    <property type="entry name" value="Acyl_transf_3"/>
    <property type="match status" value="1"/>
</dbReference>
<evidence type="ECO:0000259" key="2">
    <source>
        <dbReference type="Pfam" id="PF01757"/>
    </source>
</evidence>
<feature type="transmembrane region" description="Helical" evidence="1">
    <location>
        <begin position="185"/>
        <end position="203"/>
    </location>
</feature>
<dbReference type="RefSeq" id="WP_106189808.1">
    <property type="nucleotide sequence ID" value="NZ_PVTF01000007.1"/>
</dbReference>
<feature type="transmembrane region" description="Helical" evidence="1">
    <location>
        <begin position="215"/>
        <end position="246"/>
    </location>
</feature>
<feature type="transmembrane region" description="Helical" evidence="1">
    <location>
        <begin position="84"/>
        <end position="114"/>
    </location>
</feature>
<accession>A0A2T0T1K0</accession>
<proteinExistence type="predicted"/>
<keyword evidence="1" id="KW-0472">Membrane</keyword>
<dbReference type="InterPro" id="IPR050879">
    <property type="entry name" value="Acyltransferase_3"/>
</dbReference>
<keyword evidence="1" id="KW-1133">Transmembrane helix</keyword>
<gene>
    <name evidence="3" type="ORF">CLV43_107138</name>
</gene>
<dbReference type="AlphaFoldDB" id="A0A2T0T1K0"/>
<sequence length="364" mass="38967">MQTLTHDEFLAARRFPGLDGLRAVAATMVVLFHFGGPEVLQGWIGVHLFFVLSGFLITTLLLREHQRAGRVSLPEFYLRRAFRILPVYLVVLVLTVTGCLLAGTFGSSGMAASLPLQLTFLNEFTQNNPFGHSWTLGTEEKFYLCWPLLAFVGAVSTARRLLVAVAGLVLALALLPVTLPQSTPNWTLGYFSILAGCLLAVVMHHPRGFALVRPLTHPLVALGIGVAFVGAHLSVAACAGLLGGWLHMPGHIAVTPVYAVAAAFLLPAVLARGPVRWVLSTRPMAFVGARSYSVYLVQNFAGLAVALLPVAGAARTALVCAVALAMAHLAHRLVEQPMIAVGRGLVERRRLRLAGTPRDELVGA</sequence>
<dbReference type="PANTHER" id="PTHR23028">
    <property type="entry name" value="ACETYLTRANSFERASE"/>
    <property type="match status" value="1"/>
</dbReference>
<dbReference type="InterPro" id="IPR002656">
    <property type="entry name" value="Acyl_transf_3_dom"/>
</dbReference>
<keyword evidence="1" id="KW-0812">Transmembrane</keyword>
<dbReference type="OrthoDB" id="3404679at2"/>
<dbReference type="GO" id="GO:0016747">
    <property type="term" value="F:acyltransferase activity, transferring groups other than amino-acyl groups"/>
    <property type="evidence" value="ECO:0007669"/>
    <property type="project" value="InterPro"/>
</dbReference>
<dbReference type="PANTHER" id="PTHR23028:SF53">
    <property type="entry name" value="ACYL_TRANSF_3 DOMAIN-CONTAINING PROTEIN"/>
    <property type="match status" value="1"/>
</dbReference>
<feature type="transmembrane region" description="Helical" evidence="1">
    <location>
        <begin position="252"/>
        <end position="271"/>
    </location>
</feature>
<dbReference type="EMBL" id="PVTF01000007">
    <property type="protein sequence ID" value="PRY39555.1"/>
    <property type="molecule type" value="Genomic_DNA"/>
</dbReference>